<proteinExistence type="predicted"/>
<dbReference type="AlphaFoldDB" id="A0AAV5TW10"/>
<gene>
    <name evidence="2" type="ORF">PENTCL1PPCAC_20632</name>
</gene>
<keyword evidence="3" id="KW-1185">Reference proteome</keyword>
<name>A0AAV5TW10_9BILA</name>
<feature type="region of interest" description="Disordered" evidence="1">
    <location>
        <begin position="1"/>
        <end position="34"/>
    </location>
</feature>
<feature type="compositionally biased region" description="Basic residues" evidence="1">
    <location>
        <begin position="7"/>
        <end position="18"/>
    </location>
</feature>
<comment type="caution">
    <text evidence="2">The sequence shown here is derived from an EMBL/GenBank/DDBJ whole genome shotgun (WGS) entry which is preliminary data.</text>
</comment>
<organism evidence="2 3">
    <name type="scientific">Pristionchus entomophagus</name>
    <dbReference type="NCBI Taxonomy" id="358040"/>
    <lineage>
        <taxon>Eukaryota</taxon>
        <taxon>Metazoa</taxon>
        <taxon>Ecdysozoa</taxon>
        <taxon>Nematoda</taxon>
        <taxon>Chromadorea</taxon>
        <taxon>Rhabditida</taxon>
        <taxon>Rhabditina</taxon>
        <taxon>Diplogasteromorpha</taxon>
        <taxon>Diplogasteroidea</taxon>
        <taxon>Neodiplogasteridae</taxon>
        <taxon>Pristionchus</taxon>
    </lineage>
</organism>
<evidence type="ECO:0000256" key="1">
    <source>
        <dbReference type="SAM" id="MobiDB-lite"/>
    </source>
</evidence>
<accession>A0AAV5TW10</accession>
<evidence type="ECO:0000313" key="3">
    <source>
        <dbReference type="Proteomes" id="UP001432027"/>
    </source>
</evidence>
<sequence length="110" mass="12085">RVDQQQRRRPRRRQPAHRPRADLADHPALPGGNEHCAAVRVGMGRGRAPLSLSHAVLALHLSHQEPHHAARPSHTQSLAAIARPPQHAVYFARGAVSPREALREAQGLGR</sequence>
<dbReference type="EMBL" id="BTSX01000005">
    <property type="protein sequence ID" value="GMS98456.1"/>
    <property type="molecule type" value="Genomic_DNA"/>
</dbReference>
<feature type="non-terminal residue" evidence="2">
    <location>
        <position position="1"/>
    </location>
</feature>
<dbReference type="Proteomes" id="UP001432027">
    <property type="component" value="Unassembled WGS sequence"/>
</dbReference>
<evidence type="ECO:0000313" key="2">
    <source>
        <dbReference type="EMBL" id="GMS98456.1"/>
    </source>
</evidence>
<protein>
    <submittedName>
        <fullName evidence="2">Uncharacterized protein</fullName>
    </submittedName>
</protein>
<reference evidence="2" key="1">
    <citation type="submission" date="2023-10" db="EMBL/GenBank/DDBJ databases">
        <title>Genome assembly of Pristionchus species.</title>
        <authorList>
            <person name="Yoshida K."/>
            <person name="Sommer R.J."/>
        </authorList>
    </citation>
    <scope>NUCLEOTIDE SEQUENCE</scope>
    <source>
        <strain evidence="2">RS0144</strain>
    </source>
</reference>
<feature type="non-terminal residue" evidence="2">
    <location>
        <position position="110"/>
    </location>
</feature>